<evidence type="ECO:0000259" key="1">
    <source>
        <dbReference type="Pfam" id="PF25583"/>
    </source>
</evidence>
<name>A0A345Y1S9_9ACTN</name>
<organism evidence="2 3">
    <name type="scientific">Streptomyces armeniacus</name>
    <dbReference type="NCBI Taxonomy" id="83291"/>
    <lineage>
        <taxon>Bacteria</taxon>
        <taxon>Bacillati</taxon>
        <taxon>Actinomycetota</taxon>
        <taxon>Actinomycetes</taxon>
        <taxon>Kitasatosporales</taxon>
        <taxon>Streptomycetaceae</taxon>
        <taxon>Streptomyces</taxon>
    </lineage>
</organism>
<keyword evidence="3" id="KW-1185">Reference proteome</keyword>
<dbReference type="InterPro" id="IPR057727">
    <property type="entry name" value="WCX_dom"/>
</dbReference>
<proteinExistence type="predicted"/>
<dbReference type="AlphaFoldDB" id="A0A345Y1S9"/>
<dbReference type="KEGG" id="sarm:DVA86_33030"/>
<accession>A0A345Y1S9</accession>
<dbReference type="Pfam" id="PF25583">
    <property type="entry name" value="WCX"/>
    <property type="match status" value="1"/>
</dbReference>
<gene>
    <name evidence="2" type="ORF">DVA86_33030</name>
</gene>
<evidence type="ECO:0000313" key="2">
    <source>
        <dbReference type="EMBL" id="AXK37845.1"/>
    </source>
</evidence>
<dbReference type="Proteomes" id="UP000254425">
    <property type="component" value="Chromosome"/>
</dbReference>
<protein>
    <submittedName>
        <fullName evidence="2">WYL domain-containing protein</fullName>
    </submittedName>
</protein>
<sequence>MGLGARDGDWVDVEMAYPVLRAVRQLLQFGTDVRVVDPPEARTEIVRAVADLHALYGRQDPA</sequence>
<evidence type="ECO:0000313" key="3">
    <source>
        <dbReference type="Proteomes" id="UP000254425"/>
    </source>
</evidence>
<reference evidence="2 3" key="1">
    <citation type="submission" date="2018-07" db="EMBL/GenBank/DDBJ databases">
        <title>Draft genome of the type strain Streptomyces armeniacus ATCC 15676.</title>
        <authorList>
            <person name="Labana P."/>
            <person name="Gosse J.T."/>
            <person name="Boddy C.N."/>
        </authorList>
    </citation>
    <scope>NUCLEOTIDE SEQUENCE [LARGE SCALE GENOMIC DNA]</scope>
    <source>
        <strain evidence="2 3">ATCC 15676</strain>
    </source>
</reference>
<dbReference type="EMBL" id="CP031320">
    <property type="protein sequence ID" value="AXK37845.1"/>
    <property type="molecule type" value="Genomic_DNA"/>
</dbReference>
<feature type="domain" description="WCX" evidence="1">
    <location>
        <begin position="6"/>
        <end position="51"/>
    </location>
</feature>